<gene>
    <name evidence="3" type="ORF">AFA91_09755</name>
</gene>
<dbReference type="Pfam" id="PF01796">
    <property type="entry name" value="OB_ChsH2_C"/>
    <property type="match status" value="1"/>
</dbReference>
<dbReference type="KEGG" id="mgo:AFA91_09755"/>
<dbReference type="PATRIC" id="fig|134601.6.peg.2033"/>
<accession>A0A0K0X3W6</accession>
<feature type="domain" description="ChsH2 C-terminal OB-fold" evidence="1">
    <location>
        <begin position="62"/>
        <end position="125"/>
    </location>
</feature>
<dbReference type="Pfam" id="PF12172">
    <property type="entry name" value="zf-ChsH2"/>
    <property type="match status" value="1"/>
</dbReference>
<evidence type="ECO:0000259" key="2">
    <source>
        <dbReference type="Pfam" id="PF12172"/>
    </source>
</evidence>
<reference evidence="3 4" key="1">
    <citation type="submission" date="2015-07" db="EMBL/GenBank/DDBJ databases">
        <title>Complete genome sequence of Mycobacterium goodii X7B, a facultative thermophilic biodesulfurizing bacterium.</title>
        <authorList>
            <person name="Yu B."/>
            <person name="Li F."/>
            <person name="Xu P."/>
        </authorList>
    </citation>
    <scope>NUCLEOTIDE SEQUENCE [LARGE SCALE GENOMIC DNA]</scope>
    <source>
        <strain evidence="3 4">X7B</strain>
    </source>
</reference>
<dbReference type="OrthoDB" id="7470921at2"/>
<dbReference type="AlphaFoldDB" id="A0A0K0X3W6"/>
<dbReference type="RefSeq" id="WP_083452817.1">
    <property type="nucleotide sequence ID" value="NZ_CP012150.1"/>
</dbReference>
<evidence type="ECO:0000313" key="4">
    <source>
        <dbReference type="Proteomes" id="UP000062255"/>
    </source>
</evidence>
<organism evidence="3 4">
    <name type="scientific">Mycolicibacterium goodii</name>
    <name type="common">Mycobacterium goodii</name>
    <dbReference type="NCBI Taxonomy" id="134601"/>
    <lineage>
        <taxon>Bacteria</taxon>
        <taxon>Bacillati</taxon>
        <taxon>Actinomycetota</taxon>
        <taxon>Actinomycetes</taxon>
        <taxon>Mycobacteriales</taxon>
        <taxon>Mycobacteriaceae</taxon>
        <taxon>Mycolicibacterium</taxon>
    </lineage>
</organism>
<dbReference type="InterPro" id="IPR022002">
    <property type="entry name" value="ChsH2_Znr"/>
</dbReference>
<dbReference type="Proteomes" id="UP000062255">
    <property type="component" value="Chromosome"/>
</dbReference>
<dbReference type="PANTHER" id="PTHR34075">
    <property type="entry name" value="BLR3430 PROTEIN"/>
    <property type="match status" value="1"/>
</dbReference>
<dbReference type="Gene3D" id="6.10.30.10">
    <property type="match status" value="1"/>
</dbReference>
<sequence>MTRSYAEFPSRPVPPVTSETREWWEHTRDRTLTVQQCKRCDHAQFYPRALCVSCGSNDLDLVKVRGTGSVYSFTTVFRSPAQDHFVPPYVVALVRLTEGPVLLTNIVTAEPEDVSCDLPVTLVWDQLPDGRHLPLFTPDSTAG</sequence>
<dbReference type="SUPFAM" id="SSF50249">
    <property type="entry name" value="Nucleic acid-binding proteins"/>
    <property type="match status" value="1"/>
</dbReference>
<dbReference type="PANTHER" id="PTHR34075:SF5">
    <property type="entry name" value="BLR3430 PROTEIN"/>
    <property type="match status" value="1"/>
</dbReference>
<evidence type="ECO:0000259" key="1">
    <source>
        <dbReference type="Pfam" id="PF01796"/>
    </source>
</evidence>
<dbReference type="InterPro" id="IPR012340">
    <property type="entry name" value="NA-bd_OB-fold"/>
</dbReference>
<dbReference type="InterPro" id="IPR002878">
    <property type="entry name" value="ChsH2_C"/>
</dbReference>
<dbReference type="InterPro" id="IPR052513">
    <property type="entry name" value="Thioester_dehydratase-like"/>
</dbReference>
<feature type="domain" description="ChsH2 rubredoxin-like zinc ribbon" evidence="2">
    <location>
        <begin position="24"/>
        <end position="59"/>
    </location>
</feature>
<dbReference type="EMBL" id="CP012150">
    <property type="protein sequence ID" value="AKS32106.1"/>
    <property type="molecule type" value="Genomic_DNA"/>
</dbReference>
<protein>
    <recommendedName>
        <fullName evidence="5">DNA-binding protein</fullName>
    </recommendedName>
</protein>
<evidence type="ECO:0000313" key="3">
    <source>
        <dbReference type="EMBL" id="AKS32106.1"/>
    </source>
</evidence>
<evidence type="ECO:0008006" key="5">
    <source>
        <dbReference type="Google" id="ProtNLM"/>
    </source>
</evidence>
<dbReference type="STRING" id="134601.AFA91_09755"/>
<proteinExistence type="predicted"/>
<name>A0A0K0X3W6_MYCGD</name>